<evidence type="ECO:0000313" key="2">
    <source>
        <dbReference type="EnsemblMetazoa" id="XP_003243276.1"/>
    </source>
</evidence>
<feature type="signal peptide" evidence="1">
    <location>
        <begin position="1"/>
        <end position="24"/>
    </location>
</feature>
<evidence type="ECO:0000256" key="1">
    <source>
        <dbReference type="SAM" id="SignalP"/>
    </source>
</evidence>
<dbReference type="RefSeq" id="XP_003243276.1">
    <property type="nucleotide sequence ID" value="XM_003243228.3"/>
</dbReference>
<reference evidence="3" key="1">
    <citation type="submission" date="2010-06" db="EMBL/GenBank/DDBJ databases">
        <authorList>
            <person name="Jiang H."/>
            <person name="Abraham K."/>
            <person name="Ali S."/>
            <person name="Alsbrooks S.L."/>
            <person name="Anim B.N."/>
            <person name="Anosike U.S."/>
            <person name="Attaway T."/>
            <person name="Bandaranaike D.P."/>
            <person name="Battles P.K."/>
            <person name="Bell S.N."/>
            <person name="Bell A.V."/>
            <person name="Beltran B."/>
            <person name="Bickham C."/>
            <person name="Bustamante Y."/>
            <person name="Caleb T."/>
            <person name="Canada A."/>
            <person name="Cardenas V."/>
            <person name="Carter K."/>
            <person name="Chacko J."/>
            <person name="Chandrabose M.N."/>
            <person name="Chavez D."/>
            <person name="Chavez A."/>
            <person name="Chen L."/>
            <person name="Chu H.-S."/>
            <person name="Claassen K.J."/>
            <person name="Cockrell R."/>
            <person name="Collins M."/>
            <person name="Cooper J.A."/>
            <person name="Cree A."/>
            <person name="Curry S.M."/>
            <person name="Da Y."/>
            <person name="Dao M.D."/>
            <person name="Das B."/>
            <person name="Davila M.-L."/>
            <person name="Davy-Carroll L."/>
            <person name="Denson S."/>
            <person name="Dinh H."/>
            <person name="Ebong V.E."/>
            <person name="Edwards J.R."/>
            <person name="Egan A."/>
            <person name="El-Daye J."/>
            <person name="Escobedo L."/>
            <person name="Fernandez S."/>
            <person name="Fernando P.R."/>
            <person name="Flagg N."/>
            <person name="Forbes L.D."/>
            <person name="Fowler R.G."/>
            <person name="Fu Q."/>
            <person name="Gabisi R.A."/>
            <person name="Ganer J."/>
            <person name="Garbino Pronczuk A."/>
            <person name="Garcia R.M."/>
            <person name="Garner T."/>
            <person name="Garrett T.E."/>
            <person name="Gonzalez D.A."/>
            <person name="Hamid H."/>
            <person name="Hawkins E.S."/>
            <person name="Hirani K."/>
            <person name="Hogues M.E."/>
            <person name="Hollins B."/>
            <person name="Hsiao C.-H."/>
            <person name="Jabil R."/>
            <person name="James M.L."/>
            <person name="Jhangiani S.N."/>
            <person name="Johnson B."/>
            <person name="Johnson Q."/>
            <person name="Joshi V."/>
            <person name="Kalu J.B."/>
            <person name="Kam C."/>
            <person name="Kashfia A."/>
            <person name="Keebler J."/>
            <person name="Kisamo H."/>
            <person name="Kovar C.L."/>
            <person name="Lago L.A."/>
            <person name="Lai C.-Y."/>
            <person name="Laidlaw J."/>
            <person name="Lara F."/>
            <person name="Le T.-K."/>
            <person name="Lee S.L."/>
            <person name="Legall F.H."/>
            <person name="Lemon S.J."/>
            <person name="Lewis L.R."/>
            <person name="Li B."/>
            <person name="Liu Y."/>
            <person name="Liu Y.-S."/>
            <person name="Lopez J."/>
            <person name="Lozado R.J."/>
            <person name="Lu J."/>
            <person name="Madu R.C."/>
            <person name="Maheshwari M."/>
            <person name="Maheshwari R."/>
            <person name="Malloy K."/>
            <person name="Martinez E."/>
            <person name="Mathew T."/>
            <person name="Mercado I.C."/>
            <person name="Mercado C."/>
            <person name="Meyer B."/>
            <person name="Montgomery K."/>
            <person name="Morgan M.B."/>
            <person name="Munidasa M."/>
            <person name="Nazareth L.V."/>
            <person name="Nelson J."/>
            <person name="Ng B.M."/>
            <person name="Nguyen N.B."/>
            <person name="Nguyen P.Q."/>
            <person name="Nguyen T."/>
            <person name="Obregon M."/>
            <person name="Okwuonu G.O."/>
            <person name="Onwere C.G."/>
            <person name="Orozco G."/>
            <person name="Parra A."/>
            <person name="Patel S."/>
            <person name="Patil S."/>
            <person name="Perez A."/>
            <person name="Perez Y."/>
            <person name="Pham C."/>
            <person name="Primus E.L."/>
            <person name="Pu L.-L."/>
            <person name="Puazo M."/>
            <person name="Qin X."/>
            <person name="Quiroz J.B."/>
            <person name="Reese J."/>
            <person name="Richards S."/>
            <person name="Rives C.M."/>
            <person name="Robberts R."/>
            <person name="Ruiz S.J."/>
            <person name="Ruiz M.J."/>
            <person name="Santibanez J."/>
            <person name="Schneider B.W."/>
            <person name="Sisson I."/>
            <person name="Smith M."/>
            <person name="Sodergren E."/>
            <person name="Song X.-Z."/>
            <person name="Song B.B."/>
            <person name="Summersgill H."/>
            <person name="Thelus R."/>
            <person name="Thornton R.D."/>
            <person name="Trejos Z.Y."/>
            <person name="Usmani K."/>
            <person name="Vattathil S."/>
            <person name="Villasana D."/>
            <person name="Walker D.L."/>
            <person name="Wang S."/>
            <person name="Wang K."/>
            <person name="White C.S."/>
            <person name="Williams A.C."/>
            <person name="Williamson J."/>
            <person name="Wilson K."/>
            <person name="Woghiren I.O."/>
            <person name="Woodworth J.R."/>
            <person name="Worley K.C."/>
            <person name="Wright R.A."/>
            <person name="Wu W."/>
            <person name="Young L."/>
            <person name="Zhang L."/>
            <person name="Zhang J."/>
            <person name="Zhu Y."/>
            <person name="Muzny D.M."/>
            <person name="Weinstock G."/>
            <person name="Gibbs R.A."/>
        </authorList>
    </citation>
    <scope>NUCLEOTIDE SEQUENCE [LARGE SCALE GENOMIC DNA]</scope>
    <source>
        <strain evidence="3">LSR1</strain>
    </source>
</reference>
<dbReference type="Proteomes" id="UP000007819">
    <property type="component" value="Chromosome X"/>
</dbReference>
<dbReference type="KEGG" id="api:100573240"/>
<evidence type="ECO:0000313" key="3">
    <source>
        <dbReference type="Proteomes" id="UP000007819"/>
    </source>
</evidence>
<keyword evidence="3" id="KW-1185">Reference proteome</keyword>
<organism evidence="2 3">
    <name type="scientific">Acyrthosiphon pisum</name>
    <name type="common">Pea aphid</name>
    <dbReference type="NCBI Taxonomy" id="7029"/>
    <lineage>
        <taxon>Eukaryota</taxon>
        <taxon>Metazoa</taxon>
        <taxon>Ecdysozoa</taxon>
        <taxon>Arthropoda</taxon>
        <taxon>Hexapoda</taxon>
        <taxon>Insecta</taxon>
        <taxon>Pterygota</taxon>
        <taxon>Neoptera</taxon>
        <taxon>Paraneoptera</taxon>
        <taxon>Hemiptera</taxon>
        <taxon>Sternorrhyncha</taxon>
        <taxon>Aphidomorpha</taxon>
        <taxon>Aphidoidea</taxon>
        <taxon>Aphididae</taxon>
        <taxon>Macrosiphini</taxon>
        <taxon>Acyrthosiphon</taxon>
    </lineage>
</organism>
<feature type="chain" id="PRO_5035889618" description="Protein sleepless" evidence="1">
    <location>
        <begin position="25"/>
        <end position="193"/>
    </location>
</feature>
<dbReference type="EnsemblMetazoa" id="XM_003243228.4">
    <property type="protein sequence ID" value="XP_003243276.1"/>
    <property type="gene ID" value="LOC100573240"/>
</dbReference>
<reference evidence="2" key="2">
    <citation type="submission" date="2022-06" db="UniProtKB">
        <authorList>
            <consortium name="EnsemblMetazoa"/>
        </authorList>
    </citation>
    <scope>IDENTIFICATION</scope>
</reference>
<dbReference type="AlphaFoldDB" id="A0A8R2A4Z0"/>
<keyword evidence="1" id="KW-0732">Signal</keyword>
<name>A0A8R2A4Z0_ACYPI</name>
<evidence type="ECO:0008006" key="4">
    <source>
        <dbReference type="Google" id="ProtNLM"/>
    </source>
</evidence>
<dbReference type="GeneID" id="100573240"/>
<sequence>MNSSAVIIVVATMILSGFFVQTECAVKQCYICKFEDITKCGRLESKTKLTSQKCSSNTRCYEVLAQAHFPLEVKPKIEFNPTLEIKVKEEDKVNNGNWNNITFTITIGVVRGCTDDVDDPCGVSIERTIDDKGKTFKVTYNNKSCKTCKKNNCNKNIFFKPSNGHTSFIGSAELCAFIASLMVARMSYPTILS</sequence>
<accession>A0A8R2A4Z0</accession>
<proteinExistence type="predicted"/>
<protein>
    <recommendedName>
        <fullName evidence="4">Protein sleepless</fullName>
    </recommendedName>
</protein>